<proteinExistence type="predicted"/>
<dbReference type="EMBL" id="LWCA01000811">
    <property type="protein sequence ID" value="OAF66851.1"/>
    <property type="molecule type" value="Genomic_DNA"/>
</dbReference>
<evidence type="ECO:0008006" key="3">
    <source>
        <dbReference type="Google" id="ProtNLM"/>
    </source>
</evidence>
<organism evidence="1 2">
    <name type="scientific">Intoshia linei</name>
    <dbReference type="NCBI Taxonomy" id="1819745"/>
    <lineage>
        <taxon>Eukaryota</taxon>
        <taxon>Metazoa</taxon>
        <taxon>Spiralia</taxon>
        <taxon>Lophotrochozoa</taxon>
        <taxon>Mesozoa</taxon>
        <taxon>Orthonectida</taxon>
        <taxon>Rhopaluridae</taxon>
        <taxon>Intoshia</taxon>
    </lineage>
</organism>
<protein>
    <recommendedName>
        <fullName evidence="3">R3H domain-containing protein</fullName>
    </recommendedName>
</protein>
<evidence type="ECO:0000313" key="1">
    <source>
        <dbReference type="EMBL" id="OAF66851.1"/>
    </source>
</evidence>
<dbReference type="AlphaFoldDB" id="A0A177AZP7"/>
<comment type="caution">
    <text evidence="1">The sequence shown here is derived from an EMBL/GenBank/DDBJ whole genome shotgun (WGS) entry which is preliminary data.</text>
</comment>
<gene>
    <name evidence="1" type="ORF">A3Q56_05417</name>
</gene>
<dbReference type="InterPro" id="IPR036867">
    <property type="entry name" value="R3H_dom_sf"/>
</dbReference>
<keyword evidence="2" id="KW-1185">Reference proteome</keyword>
<dbReference type="InterPro" id="IPR039629">
    <property type="entry name" value="R3HDM4"/>
</dbReference>
<evidence type="ECO:0000313" key="2">
    <source>
        <dbReference type="Proteomes" id="UP000078046"/>
    </source>
</evidence>
<accession>A0A177AZP7</accession>
<dbReference type="SUPFAM" id="SSF82708">
    <property type="entry name" value="R3H domain"/>
    <property type="match status" value="1"/>
</dbReference>
<dbReference type="PANTHER" id="PTHR32019:SF2">
    <property type="entry name" value="R3H DOMAIN-CONTAINING PROTEIN 4"/>
    <property type="match status" value="1"/>
</dbReference>
<name>A0A177AZP7_9BILA</name>
<dbReference type="Gene3D" id="3.30.1370.50">
    <property type="entry name" value="R3H-like domain"/>
    <property type="match status" value="1"/>
</dbReference>
<dbReference type="OrthoDB" id="75169at2759"/>
<reference evidence="1 2" key="1">
    <citation type="submission" date="2016-04" db="EMBL/GenBank/DDBJ databases">
        <title>The genome of Intoshia linei affirms orthonectids as highly simplified spiralians.</title>
        <authorList>
            <person name="Mikhailov K.V."/>
            <person name="Slusarev G.S."/>
            <person name="Nikitin M.A."/>
            <person name="Logacheva M.D."/>
            <person name="Penin A."/>
            <person name="Aleoshin V."/>
            <person name="Panchin Y.V."/>
        </authorList>
    </citation>
    <scope>NUCLEOTIDE SEQUENCE [LARGE SCALE GENOMIC DNA]</scope>
    <source>
        <strain evidence="1">Intl2013</strain>
        <tissue evidence="1">Whole animal</tissue>
    </source>
</reference>
<dbReference type="GO" id="GO:0003676">
    <property type="term" value="F:nucleic acid binding"/>
    <property type="evidence" value="ECO:0007669"/>
    <property type="project" value="InterPro"/>
</dbReference>
<dbReference type="PANTHER" id="PTHR32019">
    <property type="entry name" value="R3H DOMAIN-CONTAINING PROTEIN 4"/>
    <property type="match status" value="1"/>
</dbReference>
<dbReference type="Proteomes" id="UP000078046">
    <property type="component" value="Unassembled WGS sequence"/>
</dbReference>
<sequence>MGISLIDSPYLLQTTSESECESTKTISNKFQKILQPVLFSNITRRINAGTRRHKRYMNENLLFDSSIEIIEEDYYPFVNHKSAFRELKECNDPILMNKFFNDPPMPTFDIMNEIKREMKSIHFSQKFNLINPRLRCVIRNNLYKINLMKYYESIIQKAFQNPESKQIYLHINSAFDRMFLHAVAQYWSLNCNTIKRLNKPIVTIIEPSQKLDEKNVPIDPKEMKLYEYVEKLKK</sequence>